<name>A0A126T6D7_9GAMM</name>
<evidence type="ECO:0000313" key="7">
    <source>
        <dbReference type="Proteomes" id="UP000030512"/>
    </source>
</evidence>
<evidence type="ECO:0000256" key="1">
    <source>
        <dbReference type="ARBA" id="ARBA00009437"/>
    </source>
</evidence>
<dbReference type="Proteomes" id="UP000030512">
    <property type="component" value="Chromosome"/>
</dbReference>
<dbReference type="PROSITE" id="PS50931">
    <property type="entry name" value="HTH_LYSR"/>
    <property type="match status" value="1"/>
</dbReference>
<dbReference type="RefSeq" id="WP_036275636.1">
    <property type="nucleotide sequence ID" value="NZ_CP014476.1"/>
</dbReference>
<dbReference type="InterPro" id="IPR005119">
    <property type="entry name" value="LysR_subst-bd"/>
</dbReference>
<proteinExistence type="inferred from homology"/>
<accession>A0A126T6D7</accession>
<dbReference type="Gene3D" id="3.40.190.290">
    <property type="match status" value="1"/>
</dbReference>
<dbReference type="FunFam" id="1.10.10.10:FF:000001">
    <property type="entry name" value="LysR family transcriptional regulator"/>
    <property type="match status" value="1"/>
</dbReference>
<dbReference type="STRING" id="1538553.JT25_014415"/>
<dbReference type="InterPro" id="IPR000847">
    <property type="entry name" value="LysR_HTH_N"/>
</dbReference>
<evidence type="ECO:0000256" key="4">
    <source>
        <dbReference type="ARBA" id="ARBA00023163"/>
    </source>
</evidence>
<dbReference type="Gene3D" id="1.10.10.10">
    <property type="entry name" value="Winged helix-like DNA-binding domain superfamily/Winged helix DNA-binding domain"/>
    <property type="match status" value="1"/>
</dbReference>
<protein>
    <submittedName>
        <fullName evidence="6">LysR family transcriptional regulator</fullName>
    </submittedName>
</protein>
<dbReference type="OrthoDB" id="5572602at2"/>
<gene>
    <name evidence="6" type="ORF">JT25_014415</name>
</gene>
<dbReference type="SUPFAM" id="SSF53850">
    <property type="entry name" value="Periplasmic binding protein-like II"/>
    <property type="match status" value="1"/>
</dbReference>
<dbReference type="Pfam" id="PF00126">
    <property type="entry name" value="HTH_1"/>
    <property type="match status" value="1"/>
</dbReference>
<dbReference type="InterPro" id="IPR058163">
    <property type="entry name" value="LysR-type_TF_proteobact-type"/>
</dbReference>
<keyword evidence="4" id="KW-0804">Transcription</keyword>
<dbReference type="PANTHER" id="PTHR30537">
    <property type="entry name" value="HTH-TYPE TRANSCRIPTIONAL REGULATOR"/>
    <property type="match status" value="1"/>
</dbReference>
<dbReference type="SUPFAM" id="SSF46785">
    <property type="entry name" value="Winged helix' DNA-binding domain"/>
    <property type="match status" value="1"/>
</dbReference>
<evidence type="ECO:0000256" key="3">
    <source>
        <dbReference type="ARBA" id="ARBA00023125"/>
    </source>
</evidence>
<organism evidence="6 7">
    <name type="scientific">Methylomonas denitrificans</name>
    <dbReference type="NCBI Taxonomy" id="1538553"/>
    <lineage>
        <taxon>Bacteria</taxon>
        <taxon>Pseudomonadati</taxon>
        <taxon>Pseudomonadota</taxon>
        <taxon>Gammaproteobacteria</taxon>
        <taxon>Methylococcales</taxon>
        <taxon>Methylococcaceae</taxon>
        <taxon>Methylomonas</taxon>
    </lineage>
</organism>
<sequence>MQIEPNDLWLFAKIADAGSFSKAGELLGLPKSTISRRISNLEKQLGERLLQRTTRQLNLTEFGLRLLQHGRQVSEEIEAAMALAQHRQIQPSGVLRISMPNDFANLFLAPLLAEFSDTYPAIALEIDLSARRVDLLSESFDLAIRMGDLPDDATLTAKRLHLQTWGLYASPQYLAKRGTPEHPEDLLKHDALSLLAGNREAPAWQLNKGEQQWLGMPPIRIKANSPELLVKLATQHQGIVAAPDSYASISVPNQELVRVLPEWCLPQTTAWLVFPGRRLMPTKTRVFIDFLDVHLKAFA</sequence>
<dbReference type="PANTHER" id="PTHR30537:SF5">
    <property type="entry name" value="HTH-TYPE TRANSCRIPTIONAL ACTIVATOR TTDR-RELATED"/>
    <property type="match status" value="1"/>
</dbReference>
<reference evidence="6 7" key="1">
    <citation type="journal article" date="2015" name="Environ. Microbiol.">
        <title>Methane oxidation coupled to nitrate reduction under hypoxia by the Gammaproteobacterium Methylomonas denitrificans, sp. nov. type strain FJG1.</title>
        <authorList>
            <person name="Kits K.D."/>
            <person name="Klotz M.G."/>
            <person name="Stein L.Y."/>
        </authorList>
    </citation>
    <scope>NUCLEOTIDE SEQUENCE [LARGE SCALE GENOMIC DNA]</scope>
    <source>
        <strain evidence="6 7">FJG1</strain>
    </source>
</reference>
<dbReference type="GO" id="GO:0003677">
    <property type="term" value="F:DNA binding"/>
    <property type="evidence" value="ECO:0007669"/>
    <property type="project" value="UniProtKB-KW"/>
</dbReference>
<dbReference type="InterPro" id="IPR036388">
    <property type="entry name" value="WH-like_DNA-bd_sf"/>
</dbReference>
<dbReference type="EMBL" id="CP014476">
    <property type="protein sequence ID" value="AMK77657.1"/>
    <property type="molecule type" value="Genomic_DNA"/>
</dbReference>
<feature type="domain" description="HTH lysR-type" evidence="5">
    <location>
        <begin position="3"/>
        <end position="60"/>
    </location>
</feature>
<dbReference type="InterPro" id="IPR036390">
    <property type="entry name" value="WH_DNA-bd_sf"/>
</dbReference>
<keyword evidence="3" id="KW-0238">DNA-binding</keyword>
<keyword evidence="2" id="KW-0805">Transcription regulation</keyword>
<evidence type="ECO:0000313" key="6">
    <source>
        <dbReference type="EMBL" id="AMK77657.1"/>
    </source>
</evidence>
<dbReference type="KEGG" id="mdn:JT25_014415"/>
<dbReference type="AlphaFoldDB" id="A0A126T6D7"/>
<dbReference type="GO" id="GO:0003700">
    <property type="term" value="F:DNA-binding transcription factor activity"/>
    <property type="evidence" value="ECO:0007669"/>
    <property type="project" value="InterPro"/>
</dbReference>
<dbReference type="CDD" id="cd08422">
    <property type="entry name" value="PBP2_CrgA_like"/>
    <property type="match status" value="1"/>
</dbReference>
<evidence type="ECO:0000256" key="2">
    <source>
        <dbReference type="ARBA" id="ARBA00023015"/>
    </source>
</evidence>
<dbReference type="Pfam" id="PF03466">
    <property type="entry name" value="LysR_substrate"/>
    <property type="match status" value="1"/>
</dbReference>
<evidence type="ECO:0000259" key="5">
    <source>
        <dbReference type="PROSITE" id="PS50931"/>
    </source>
</evidence>
<comment type="similarity">
    <text evidence="1">Belongs to the LysR transcriptional regulatory family.</text>
</comment>
<keyword evidence="7" id="KW-1185">Reference proteome</keyword>